<dbReference type="EMBL" id="JACLAX010000010">
    <property type="protein sequence ID" value="MBC2669783.1"/>
    <property type="molecule type" value="Genomic_DNA"/>
</dbReference>
<organism evidence="2 3">
    <name type="scientific">Novosphingobium piscinae</name>
    <dbReference type="NCBI Taxonomy" id="1507448"/>
    <lineage>
        <taxon>Bacteria</taxon>
        <taxon>Pseudomonadati</taxon>
        <taxon>Pseudomonadota</taxon>
        <taxon>Alphaproteobacteria</taxon>
        <taxon>Sphingomonadales</taxon>
        <taxon>Sphingomonadaceae</taxon>
        <taxon>Novosphingobium</taxon>
    </lineage>
</organism>
<keyword evidence="2" id="KW-0238">DNA-binding</keyword>
<evidence type="ECO:0000313" key="3">
    <source>
        <dbReference type="Proteomes" id="UP000551327"/>
    </source>
</evidence>
<evidence type="ECO:0000313" key="2">
    <source>
        <dbReference type="EMBL" id="MBC2669783.1"/>
    </source>
</evidence>
<dbReference type="InterPro" id="IPR044922">
    <property type="entry name" value="DUF2063_N_sf"/>
</dbReference>
<dbReference type="Gene3D" id="1.10.150.690">
    <property type="entry name" value="DUF2063"/>
    <property type="match status" value="1"/>
</dbReference>
<dbReference type="AlphaFoldDB" id="A0A7X1FZC8"/>
<dbReference type="InterPro" id="IPR018640">
    <property type="entry name" value="DUF2063"/>
</dbReference>
<sequence>MQADFRAWLVEADEAAGARLGPTAGLAVYQNNYRASLMGSLEATFPRLELWLGSSAFAAAAAHYADQHPPHSWTLDAFGARFADALVGLYPDDPEVAELARIEWAVGQAFVAADAAPVDPAMLAAVNWDTAGLQFVQSLVRLELVSNADALWLALVAEEQPPAVVVERSATTLLVWRQGFESVMRRADPAEITLLELALAGHSFAELCGKLALQFDETAAVAMAGHQLGRWIGDKLIAAID</sequence>
<feature type="domain" description="Putative DNA-binding" evidence="1">
    <location>
        <begin position="1"/>
        <end position="84"/>
    </location>
</feature>
<proteinExistence type="predicted"/>
<dbReference type="RefSeq" id="WP_185679659.1">
    <property type="nucleotide sequence ID" value="NZ_JBHRYI010000022.1"/>
</dbReference>
<gene>
    <name evidence="2" type="ORF">H7F53_11570</name>
</gene>
<comment type="caution">
    <text evidence="2">The sequence shown here is derived from an EMBL/GenBank/DDBJ whole genome shotgun (WGS) entry which is preliminary data.</text>
</comment>
<dbReference type="Pfam" id="PF09836">
    <property type="entry name" value="DUF2063"/>
    <property type="match status" value="1"/>
</dbReference>
<name>A0A7X1FZC8_9SPHN</name>
<reference evidence="2 3" key="1">
    <citation type="submission" date="2020-08" db="EMBL/GenBank/DDBJ databases">
        <title>The genome sequence of type strain Novosphingobium piscinae KCTC 42194.</title>
        <authorList>
            <person name="Liu Y."/>
        </authorList>
    </citation>
    <scope>NUCLEOTIDE SEQUENCE [LARGE SCALE GENOMIC DNA]</scope>
    <source>
        <strain evidence="2 3">KCTC 42194</strain>
    </source>
</reference>
<dbReference type="Proteomes" id="UP000551327">
    <property type="component" value="Unassembled WGS sequence"/>
</dbReference>
<accession>A0A7X1FZC8</accession>
<dbReference type="GO" id="GO:0003677">
    <property type="term" value="F:DNA binding"/>
    <property type="evidence" value="ECO:0007669"/>
    <property type="project" value="UniProtKB-KW"/>
</dbReference>
<protein>
    <submittedName>
        <fullName evidence="2">Putative DNA-binding domain-containing protein</fullName>
    </submittedName>
</protein>
<evidence type="ECO:0000259" key="1">
    <source>
        <dbReference type="Pfam" id="PF09836"/>
    </source>
</evidence>
<keyword evidence="3" id="KW-1185">Reference proteome</keyword>